<dbReference type="CDD" id="cd04301">
    <property type="entry name" value="NAT_SF"/>
    <property type="match status" value="1"/>
</dbReference>
<dbReference type="EMBL" id="LFEJ01000024">
    <property type="protein sequence ID" value="KMV33213.1"/>
    <property type="molecule type" value="Genomic_DNA"/>
</dbReference>
<feature type="domain" description="N-acetyltransferase" evidence="3">
    <location>
        <begin position="1"/>
        <end position="141"/>
    </location>
</feature>
<reference evidence="4 5" key="1">
    <citation type="submission" date="2015-06" db="EMBL/GenBank/DDBJ databases">
        <title>Genome sequencing of Cronobacter sp. strain DJ34 isolated from petroleum contaminated sludge of Duliajan Oil Fields, Assam, India.</title>
        <authorList>
            <person name="Pal S."/>
            <person name="Banerjee T.D."/>
            <person name="Roy A."/>
            <person name="Sar P."/>
            <person name="Kazy S.K."/>
        </authorList>
    </citation>
    <scope>NUCLEOTIDE SEQUENCE [LARGE SCALE GENOMIC DNA]</scope>
    <source>
        <strain evidence="4 5">DJ34</strain>
    </source>
</reference>
<dbReference type="AlphaFoldDB" id="A0A0J8VIC2"/>
<proteinExistence type="predicted"/>
<name>A0A0J8VIC2_9ENTR</name>
<dbReference type="InterPro" id="IPR016181">
    <property type="entry name" value="Acyl_CoA_acyltransferase"/>
</dbReference>
<dbReference type="InterPro" id="IPR000182">
    <property type="entry name" value="GNAT_dom"/>
</dbReference>
<keyword evidence="1 4" id="KW-0808">Transferase</keyword>
<gene>
    <name evidence="4" type="ORF">ACH50_18360</name>
</gene>
<dbReference type="OrthoDB" id="9805924at2"/>
<dbReference type="Gene3D" id="3.40.630.30">
    <property type="match status" value="1"/>
</dbReference>
<accession>A0A0J8VIC2</accession>
<dbReference type="Pfam" id="PF00583">
    <property type="entry name" value="Acetyltransf_1"/>
    <property type="match status" value="1"/>
</dbReference>
<comment type="caution">
    <text evidence="4">The sequence shown here is derived from an EMBL/GenBank/DDBJ whole genome shotgun (WGS) entry which is preliminary data.</text>
</comment>
<keyword evidence="5" id="KW-1185">Reference proteome</keyword>
<sequence length="141" mass="15815">MKIEHYDTATDLARCFALMRELRSKLTNEKQFIAQVQRQQAQGYRLAGLEQDGKPMALAGYRLLENFIHGQFCYVDDLVTVSEARGQGMGATLLNHLAVIAREYGCGQMVLDTAISNSGAQAFYQRVGYTALGLHFYRDLT</sequence>
<protein>
    <submittedName>
        <fullName evidence="4">GNAT family acetyltransferase</fullName>
    </submittedName>
</protein>
<evidence type="ECO:0000313" key="4">
    <source>
        <dbReference type="EMBL" id="KMV33213.1"/>
    </source>
</evidence>
<dbReference type="PROSITE" id="PS51186">
    <property type="entry name" value="GNAT"/>
    <property type="match status" value="1"/>
</dbReference>
<keyword evidence="2" id="KW-0012">Acyltransferase</keyword>
<organism evidence="4 5">
    <name type="scientific">Franconibacter pulveris</name>
    <dbReference type="NCBI Taxonomy" id="435910"/>
    <lineage>
        <taxon>Bacteria</taxon>
        <taxon>Pseudomonadati</taxon>
        <taxon>Pseudomonadota</taxon>
        <taxon>Gammaproteobacteria</taxon>
        <taxon>Enterobacterales</taxon>
        <taxon>Enterobacteriaceae</taxon>
        <taxon>Franconibacter</taxon>
    </lineage>
</organism>
<evidence type="ECO:0000256" key="2">
    <source>
        <dbReference type="ARBA" id="ARBA00023315"/>
    </source>
</evidence>
<dbReference type="GO" id="GO:0016747">
    <property type="term" value="F:acyltransferase activity, transferring groups other than amino-acyl groups"/>
    <property type="evidence" value="ECO:0007669"/>
    <property type="project" value="InterPro"/>
</dbReference>
<dbReference type="PANTHER" id="PTHR43877">
    <property type="entry name" value="AMINOALKYLPHOSPHONATE N-ACETYLTRANSFERASE-RELATED-RELATED"/>
    <property type="match status" value="1"/>
</dbReference>
<dbReference type="InterPro" id="IPR050832">
    <property type="entry name" value="Bact_Acetyltransf"/>
</dbReference>
<evidence type="ECO:0000259" key="3">
    <source>
        <dbReference type="PROSITE" id="PS51186"/>
    </source>
</evidence>
<evidence type="ECO:0000313" key="5">
    <source>
        <dbReference type="Proteomes" id="UP000037315"/>
    </source>
</evidence>
<evidence type="ECO:0000256" key="1">
    <source>
        <dbReference type="ARBA" id="ARBA00022679"/>
    </source>
</evidence>
<dbReference type="SUPFAM" id="SSF55729">
    <property type="entry name" value="Acyl-CoA N-acyltransferases (Nat)"/>
    <property type="match status" value="1"/>
</dbReference>
<dbReference type="PATRIC" id="fig|1656095.3.peg.2324"/>
<dbReference type="Proteomes" id="UP000037315">
    <property type="component" value="Unassembled WGS sequence"/>
</dbReference>
<dbReference type="RefSeq" id="WP_048888555.1">
    <property type="nucleotide sequence ID" value="NZ_LFEJ01000024.1"/>
</dbReference>
<dbReference type="PANTHER" id="PTHR43877:SF2">
    <property type="entry name" value="AMINOALKYLPHOSPHONATE N-ACETYLTRANSFERASE-RELATED"/>
    <property type="match status" value="1"/>
</dbReference>